<feature type="coiled-coil region" evidence="1">
    <location>
        <begin position="110"/>
        <end position="158"/>
    </location>
</feature>
<dbReference type="PANTHER" id="PTHR46620">
    <property type="entry name" value="J DOMAIN-CONTAINING PROTEIN SPF31"/>
    <property type="match status" value="1"/>
</dbReference>
<name>A0A9D4Z127_CHLVU</name>
<organism evidence="4 5">
    <name type="scientific">Chlorella vulgaris</name>
    <name type="common">Green alga</name>
    <dbReference type="NCBI Taxonomy" id="3077"/>
    <lineage>
        <taxon>Eukaryota</taxon>
        <taxon>Viridiplantae</taxon>
        <taxon>Chlorophyta</taxon>
        <taxon>core chlorophytes</taxon>
        <taxon>Trebouxiophyceae</taxon>
        <taxon>Chlorellales</taxon>
        <taxon>Chlorellaceae</taxon>
        <taxon>Chlorella clade</taxon>
        <taxon>Chlorella</taxon>
    </lineage>
</organism>
<dbReference type="OrthoDB" id="10250354at2759"/>
<proteinExistence type="predicted"/>
<dbReference type="SMART" id="SM00271">
    <property type="entry name" value="DnaJ"/>
    <property type="match status" value="1"/>
</dbReference>
<keyword evidence="5" id="KW-1185">Reference proteome</keyword>
<gene>
    <name evidence="4" type="ORF">D9Q98_000348</name>
</gene>
<dbReference type="CDD" id="cd06257">
    <property type="entry name" value="DnaJ"/>
    <property type="match status" value="1"/>
</dbReference>
<dbReference type="PROSITE" id="PS50076">
    <property type="entry name" value="DNAJ_2"/>
    <property type="match status" value="1"/>
</dbReference>
<evidence type="ECO:0000313" key="4">
    <source>
        <dbReference type="EMBL" id="KAI3437903.1"/>
    </source>
</evidence>
<feature type="compositionally biased region" description="Basic and acidic residues" evidence="2">
    <location>
        <begin position="27"/>
        <end position="43"/>
    </location>
</feature>
<dbReference type="Proteomes" id="UP001055712">
    <property type="component" value="Unassembled WGS sequence"/>
</dbReference>
<evidence type="ECO:0000259" key="3">
    <source>
        <dbReference type="PROSITE" id="PS50076"/>
    </source>
</evidence>
<feature type="compositionally biased region" description="Basic residues" evidence="2">
    <location>
        <begin position="252"/>
        <end position="269"/>
    </location>
</feature>
<sequence>MADRIFERILNQAGADAEATQEQQDPELQRRKAQKNEESELRKLSSNMTAGDAIKRILLAAKDRDFFRLLELPPPEVDALGAPTWPVTAAEVSKAYRKLSVLVHPDKNPGEAARQAFEALNEAHRELKDQSKLEGILKEHLEAAQKRADEALASATLEERLVMQAQQAQQAKALRKAQGESFQAEVTRQMRERQEAAKRKRDAAENSRYRRQEEEEAAKQRQQEEEEQRRQQQQQQQQQADGSSDDEDAAARRRALAKKRQRQRKPSGM</sequence>
<dbReference type="Gene3D" id="1.10.287.110">
    <property type="entry name" value="DnaJ domain"/>
    <property type="match status" value="1"/>
</dbReference>
<reference evidence="4" key="2">
    <citation type="submission" date="2020-11" db="EMBL/GenBank/DDBJ databases">
        <authorList>
            <person name="Cecchin M."/>
            <person name="Marcolungo L."/>
            <person name="Rossato M."/>
            <person name="Girolomoni L."/>
            <person name="Cosentino E."/>
            <person name="Cuine S."/>
            <person name="Li-Beisson Y."/>
            <person name="Delledonne M."/>
            <person name="Ballottari M."/>
        </authorList>
    </citation>
    <scope>NUCLEOTIDE SEQUENCE</scope>
    <source>
        <strain evidence="4">211/11P</strain>
        <tissue evidence="4">Whole cell</tissue>
    </source>
</reference>
<feature type="compositionally biased region" description="Low complexity" evidence="2">
    <location>
        <begin position="231"/>
        <end position="242"/>
    </location>
</feature>
<dbReference type="Pfam" id="PF00226">
    <property type="entry name" value="DnaJ"/>
    <property type="match status" value="1"/>
</dbReference>
<protein>
    <recommendedName>
        <fullName evidence="3">J domain-containing protein</fullName>
    </recommendedName>
</protein>
<feature type="domain" description="J" evidence="3">
    <location>
        <begin position="65"/>
        <end position="132"/>
    </location>
</feature>
<dbReference type="PRINTS" id="PR00625">
    <property type="entry name" value="JDOMAIN"/>
</dbReference>
<dbReference type="EMBL" id="SIDB01000001">
    <property type="protein sequence ID" value="KAI3437903.1"/>
    <property type="molecule type" value="Genomic_DNA"/>
</dbReference>
<evidence type="ECO:0000256" key="2">
    <source>
        <dbReference type="SAM" id="MobiDB-lite"/>
    </source>
</evidence>
<feature type="compositionally biased region" description="Basic and acidic residues" evidence="2">
    <location>
        <begin position="188"/>
        <end position="230"/>
    </location>
</feature>
<reference evidence="4" key="1">
    <citation type="journal article" date="2019" name="Plant J.">
        <title>Chlorella vulgaris genome assembly and annotation reveals the molecular basis for metabolic acclimation to high light conditions.</title>
        <authorList>
            <person name="Cecchin M."/>
            <person name="Marcolungo L."/>
            <person name="Rossato M."/>
            <person name="Girolomoni L."/>
            <person name="Cosentino E."/>
            <person name="Cuine S."/>
            <person name="Li-Beisson Y."/>
            <person name="Delledonne M."/>
            <person name="Ballottari M."/>
        </authorList>
    </citation>
    <scope>NUCLEOTIDE SEQUENCE</scope>
    <source>
        <strain evidence="4">211/11P</strain>
    </source>
</reference>
<accession>A0A9D4Z127</accession>
<comment type="caution">
    <text evidence="4">The sequence shown here is derived from an EMBL/GenBank/DDBJ whole genome shotgun (WGS) entry which is preliminary data.</text>
</comment>
<feature type="region of interest" description="Disordered" evidence="2">
    <location>
        <begin position="12"/>
        <end position="46"/>
    </location>
</feature>
<dbReference type="SUPFAM" id="SSF46565">
    <property type="entry name" value="Chaperone J-domain"/>
    <property type="match status" value="1"/>
</dbReference>
<dbReference type="InterPro" id="IPR001623">
    <property type="entry name" value="DnaJ_domain"/>
</dbReference>
<dbReference type="InterPro" id="IPR036869">
    <property type="entry name" value="J_dom_sf"/>
</dbReference>
<feature type="region of interest" description="Disordered" evidence="2">
    <location>
        <begin position="165"/>
        <end position="269"/>
    </location>
</feature>
<dbReference type="AlphaFoldDB" id="A0A9D4Z127"/>
<keyword evidence="1" id="KW-0175">Coiled coil</keyword>
<evidence type="ECO:0000256" key="1">
    <source>
        <dbReference type="SAM" id="Coils"/>
    </source>
</evidence>
<evidence type="ECO:0000313" key="5">
    <source>
        <dbReference type="Proteomes" id="UP001055712"/>
    </source>
</evidence>
<dbReference type="PANTHER" id="PTHR46620:SF1">
    <property type="entry name" value="J DOMAIN-CONTAINING PROTEIN SPF31"/>
    <property type="match status" value="1"/>
</dbReference>